<organism evidence="2 3">
    <name type="scientific">Piedraia hortae CBS 480.64</name>
    <dbReference type="NCBI Taxonomy" id="1314780"/>
    <lineage>
        <taxon>Eukaryota</taxon>
        <taxon>Fungi</taxon>
        <taxon>Dikarya</taxon>
        <taxon>Ascomycota</taxon>
        <taxon>Pezizomycotina</taxon>
        <taxon>Dothideomycetes</taxon>
        <taxon>Dothideomycetidae</taxon>
        <taxon>Capnodiales</taxon>
        <taxon>Piedraiaceae</taxon>
        <taxon>Piedraia</taxon>
    </lineage>
</organism>
<evidence type="ECO:0000256" key="1">
    <source>
        <dbReference type="SAM" id="MobiDB-lite"/>
    </source>
</evidence>
<gene>
    <name evidence="2" type="ORF">K470DRAFT_47191</name>
</gene>
<feature type="region of interest" description="Disordered" evidence="1">
    <location>
        <begin position="132"/>
        <end position="161"/>
    </location>
</feature>
<protein>
    <submittedName>
        <fullName evidence="2">Uncharacterized protein</fullName>
    </submittedName>
</protein>
<dbReference type="AlphaFoldDB" id="A0A6A7C0P5"/>
<reference evidence="2" key="1">
    <citation type="journal article" date="2020" name="Stud. Mycol.">
        <title>101 Dothideomycetes genomes: a test case for predicting lifestyles and emergence of pathogens.</title>
        <authorList>
            <person name="Haridas S."/>
            <person name="Albert R."/>
            <person name="Binder M."/>
            <person name="Bloem J."/>
            <person name="Labutti K."/>
            <person name="Salamov A."/>
            <person name="Andreopoulos B."/>
            <person name="Baker S."/>
            <person name="Barry K."/>
            <person name="Bills G."/>
            <person name="Bluhm B."/>
            <person name="Cannon C."/>
            <person name="Castanera R."/>
            <person name="Culley D."/>
            <person name="Daum C."/>
            <person name="Ezra D."/>
            <person name="Gonzalez J."/>
            <person name="Henrissat B."/>
            <person name="Kuo A."/>
            <person name="Liang C."/>
            <person name="Lipzen A."/>
            <person name="Lutzoni F."/>
            <person name="Magnuson J."/>
            <person name="Mondo S."/>
            <person name="Nolan M."/>
            <person name="Ohm R."/>
            <person name="Pangilinan J."/>
            <person name="Park H.-J."/>
            <person name="Ramirez L."/>
            <person name="Alfaro M."/>
            <person name="Sun H."/>
            <person name="Tritt A."/>
            <person name="Yoshinaga Y."/>
            <person name="Zwiers L.-H."/>
            <person name="Turgeon B."/>
            <person name="Goodwin S."/>
            <person name="Spatafora J."/>
            <person name="Crous P."/>
            <person name="Grigoriev I."/>
        </authorList>
    </citation>
    <scope>NUCLEOTIDE SEQUENCE</scope>
    <source>
        <strain evidence="2">CBS 480.64</strain>
    </source>
</reference>
<dbReference type="Proteomes" id="UP000799421">
    <property type="component" value="Unassembled WGS sequence"/>
</dbReference>
<proteinExistence type="predicted"/>
<dbReference type="EMBL" id="MU005975">
    <property type="protein sequence ID" value="KAF2861146.1"/>
    <property type="molecule type" value="Genomic_DNA"/>
</dbReference>
<name>A0A6A7C0P5_9PEZI</name>
<evidence type="ECO:0000313" key="3">
    <source>
        <dbReference type="Proteomes" id="UP000799421"/>
    </source>
</evidence>
<evidence type="ECO:0000313" key="2">
    <source>
        <dbReference type="EMBL" id="KAF2861146.1"/>
    </source>
</evidence>
<sequence length="161" mass="16497">MKSRAPWVPCCHGLVTFSPSSTSAHTMAKHEAGDALSDVEITRPARRTRSSYATAEKTTEITEATKTVKTPKIMKVVEATDDTVEESCGGKGKMDAVNAGKLDSTKGGVKGKMEAVDIGSLGDFKAISVGAGKADGSGGEKRPGKTAAQGLGGVSQPGLCL</sequence>
<accession>A0A6A7C0P5</accession>
<keyword evidence="3" id="KW-1185">Reference proteome</keyword>